<evidence type="ECO:0000256" key="3">
    <source>
        <dbReference type="ARBA" id="ARBA00022692"/>
    </source>
</evidence>
<comment type="subcellular location">
    <subcellularLocation>
        <location evidence="1 6">Cell membrane</location>
        <topology evidence="1 6">Multi-pass membrane protein</topology>
    </subcellularLocation>
</comment>
<evidence type="ECO:0000256" key="6">
    <source>
        <dbReference type="RuleBase" id="RU366058"/>
    </source>
</evidence>
<protein>
    <recommendedName>
        <fullName evidence="6">TVP38/TMEM64 family membrane protein</fullName>
    </recommendedName>
</protein>
<feature type="transmembrane region" description="Helical" evidence="6">
    <location>
        <begin position="201"/>
        <end position="221"/>
    </location>
</feature>
<dbReference type="PANTHER" id="PTHR12677:SF59">
    <property type="entry name" value="GOLGI APPARATUS MEMBRANE PROTEIN TVP38-RELATED"/>
    <property type="match status" value="1"/>
</dbReference>
<dbReference type="Pfam" id="PF09335">
    <property type="entry name" value="VTT_dom"/>
    <property type="match status" value="1"/>
</dbReference>
<evidence type="ECO:0000259" key="7">
    <source>
        <dbReference type="Pfam" id="PF09335"/>
    </source>
</evidence>
<evidence type="ECO:0000313" key="9">
    <source>
        <dbReference type="Proteomes" id="UP001207654"/>
    </source>
</evidence>
<dbReference type="RefSeq" id="WP_267534169.1">
    <property type="nucleotide sequence ID" value="NZ_JAPNKA010000001.1"/>
</dbReference>
<evidence type="ECO:0000256" key="1">
    <source>
        <dbReference type="ARBA" id="ARBA00004651"/>
    </source>
</evidence>
<gene>
    <name evidence="8" type="ORF">OV287_12045</name>
</gene>
<feature type="transmembrane region" description="Helical" evidence="6">
    <location>
        <begin position="47"/>
        <end position="74"/>
    </location>
</feature>
<dbReference type="Proteomes" id="UP001207654">
    <property type="component" value="Unassembled WGS sequence"/>
</dbReference>
<keyword evidence="4 6" id="KW-1133">Transmembrane helix</keyword>
<organism evidence="8 9">
    <name type="scientific">Archangium lansingense</name>
    <dbReference type="NCBI Taxonomy" id="2995310"/>
    <lineage>
        <taxon>Bacteria</taxon>
        <taxon>Pseudomonadati</taxon>
        <taxon>Myxococcota</taxon>
        <taxon>Myxococcia</taxon>
        <taxon>Myxococcales</taxon>
        <taxon>Cystobacterineae</taxon>
        <taxon>Archangiaceae</taxon>
        <taxon>Archangium</taxon>
    </lineage>
</organism>
<feature type="domain" description="VTT" evidence="7">
    <location>
        <begin position="62"/>
        <end position="179"/>
    </location>
</feature>
<evidence type="ECO:0000256" key="4">
    <source>
        <dbReference type="ARBA" id="ARBA00022989"/>
    </source>
</evidence>
<feature type="transmembrane region" description="Helical" evidence="6">
    <location>
        <begin position="162"/>
        <end position="181"/>
    </location>
</feature>
<dbReference type="EMBL" id="JAPNKA010000001">
    <property type="protein sequence ID" value="MCY1075225.1"/>
    <property type="molecule type" value="Genomic_DNA"/>
</dbReference>
<evidence type="ECO:0000313" key="8">
    <source>
        <dbReference type="EMBL" id="MCY1075225.1"/>
    </source>
</evidence>
<keyword evidence="5 6" id="KW-0472">Membrane</keyword>
<sequence>MARGIGRWAAAVAAVTALVLAITLLPVDTWLLGLVERIRGMGMAGAVLYVVVYVVATVLMMPASVLTMGAGFVYGPVYGSLLVMVASNLSAQASFLLGRTVLHERVGHRLAREPRFTAVDTAVAGQGFKVVLLLRLSPVLPFSVLNYSLSLTRVRLRDYGPATFLGLLPATVLYVYLGSLVTSVAQLSRGERPDAGPAGQLLFWGGLAATVLVTVYVTHLARRALNATLKGTST</sequence>
<feature type="transmembrane region" description="Helical" evidence="6">
    <location>
        <begin position="12"/>
        <end position="35"/>
    </location>
</feature>
<dbReference type="InterPro" id="IPR015414">
    <property type="entry name" value="TMEM64"/>
</dbReference>
<name>A0ABT4A0P5_9BACT</name>
<keyword evidence="3 6" id="KW-0812">Transmembrane</keyword>
<reference evidence="8 9" key="1">
    <citation type="submission" date="2022-11" db="EMBL/GenBank/DDBJ databases">
        <title>Minimal conservation of predation-associated metabolite biosynthetic gene clusters underscores biosynthetic potential of Myxococcota including descriptions for ten novel species: Archangium lansinium sp. nov., Myxococcus landrumus sp. nov., Nannocystis bai.</title>
        <authorList>
            <person name="Ahearne A."/>
            <person name="Stevens C."/>
            <person name="Phillips K."/>
        </authorList>
    </citation>
    <scope>NUCLEOTIDE SEQUENCE [LARGE SCALE GENOMIC DNA]</scope>
    <source>
        <strain evidence="8 9">MIWBW</strain>
    </source>
</reference>
<comment type="caution">
    <text evidence="6">Lacks conserved residue(s) required for the propagation of feature annotation.</text>
</comment>
<proteinExistence type="inferred from homology"/>
<dbReference type="PANTHER" id="PTHR12677">
    <property type="entry name" value="GOLGI APPARATUS MEMBRANE PROTEIN TVP38-RELATED"/>
    <property type="match status" value="1"/>
</dbReference>
<keyword evidence="2 6" id="KW-1003">Cell membrane</keyword>
<accession>A0ABT4A0P5</accession>
<keyword evidence="9" id="KW-1185">Reference proteome</keyword>
<evidence type="ECO:0000256" key="5">
    <source>
        <dbReference type="ARBA" id="ARBA00023136"/>
    </source>
</evidence>
<evidence type="ECO:0000256" key="2">
    <source>
        <dbReference type="ARBA" id="ARBA00022475"/>
    </source>
</evidence>
<comment type="similarity">
    <text evidence="6">Belongs to the TVP38/TMEM64 family.</text>
</comment>
<dbReference type="InterPro" id="IPR032816">
    <property type="entry name" value="VTT_dom"/>
</dbReference>
<comment type="caution">
    <text evidence="8">The sequence shown here is derived from an EMBL/GenBank/DDBJ whole genome shotgun (WGS) entry which is preliminary data.</text>
</comment>